<keyword evidence="7" id="KW-1185">Reference proteome</keyword>
<dbReference type="SUPFAM" id="SSF50685">
    <property type="entry name" value="Barwin-like endoglucanases"/>
    <property type="match status" value="1"/>
</dbReference>
<evidence type="ECO:0000256" key="2">
    <source>
        <dbReference type="ARBA" id="ARBA00023316"/>
    </source>
</evidence>
<gene>
    <name evidence="3" type="primary">rlpA</name>
    <name evidence="6" type="ORF">BN873_410008</name>
</gene>
<organism evidence="6 7">
    <name type="scientific">Candidatus Competibacter denitrificans Run_A_D11</name>
    <dbReference type="NCBI Taxonomy" id="1400863"/>
    <lineage>
        <taxon>Bacteria</taxon>
        <taxon>Pseudomonadati</taxon>
        <taxon>Pseudomonadota</taxon>
        <taxon>Gammaproteobacteria</taxon>
        <taxon>Candidatus Competibacteraceae</taxon>
        <taxon>Candidatus Competibacter</taxon>
    </lineage>
</organism>
<comment type="function">
    <text evidence="3">Lytic transglycosylase with a strong preference for naked glycan strands that lack stem peptides.</text>
</comment>
<evidence type="ECO:0000256" key="4">
    <source>
        <dbReference type="RuleBase" id="RU003495"/>
    </source>
</evidence>
<dbReference type="GO" id="GO:0071555">
    <property type="term" value="P:cell wall organization"/>
    <property type="evidence" value="ECO:0007669"/>
    <property type="project" value="UniProtKB-KW"/>
</dbReference>
<dbReference type="NCBIfam" id="TIGR00413">
    <property type="entry name" value="rlpA"/>
    <property type="match status" value="1"/>
</dbReference>
<dbReference type="InterPro" id="IPR036908">
    <property type="entry name" value="RlpA-like_sf"/>
</dbReference>
<dbReference type="EC" id="4.2.2.-" evidence="3"/>
<keyword evidence="2 3" id="KW-0961">Cell wall biogenesis/degradation</keyword>
<proteinExistence type="inferred from homology"/>
<reference evidence="6" key="2">
    <citation type="submission" date="2014-03" db="EMBL/GenBank/DDBJ databases">
        <title>Candidatus Competibacter-lineage genomes retrieved from metagenomes reveal functional metabolic diversity.</title>
        <authorList>
            <person name="McIlroy S.J."/>
            <person name="Albertsen M."/>
            <person name="Andresen E.K."/>
            <person name="Saunders A.M."/>
            <person name="Kristiansen R."/>
            <person name="Stokholm-Bjerregaard M."/>
            <person name="Nielsen K.L."/>
            <person name="Nielsen P.H."/>
        </authorList>
    </citation>
    <scope>NUCLEOTIDE SEQUENCE</scope>
    <source>
        <strain evidence="6">Run_A_D11</strain>
    </source>
</reference>
<dbReference type="InterPro" id="IPR009009">
    <property type="entry name" value="RlpA-like_DPBB"/>
</dbReference>
<dbReference type="Proteomes" id="UP000035760">
    <property type="component" value="Unassembled WGS sequence"/>
</dbReference>
<dbReference type="GO" id="GO:0008932">
    <property type="term" value="F:lytic endotransglycosylase activity"/>
    <property type="evidence" value="ECO:0007669"/>
    <property type="project" value="UniProtKB-UniRule"/>
</dbReference>
<dbReference type="PANTHER" id="PTHR34183:SF8">
    <property type="entry name" value="ENDOLYTIC PEPTIDOGLYCAN TRANSGLYCOSYLASE RLPA-RELATED"/>
    <property type="match status" value="1"/>
</dbReference>
<sequence>MNKRNTHRLNARPASKGGARLQRAVLIGALTLCASIPAYANQIGQASWYGPGFHGRKTASGQTFNQHALTAAHRQLPLGTRARVTNLNNGKKVEVTINDRGPYVGGRVIDLSRAAARRLAINGLGRVRIEALP</sequence>
<dbReference type="PANTHER" id="PTHR34183">
    <property type="entry name" value="ENDOLYTIC PEPTIDOGLYCAN TRANSGLYCOSYLASE RLPA"/>
    <property type="match status" value="1"/>
</dbReference>
<reference evidence="6" key="1">
    <citation type="submission" date="2013-07" db="EMBL/GenBank/DDBJ databases">
        <authorList>
            <person name="McIlroy S."/>
        </authorList>
    </citation>
    <scope>NUCLEOTIDE SEQUENCE [LARGE SCALE GENOMIC DNA]</scope>
    <source>
        <strain evidence="6">Run_A_D11</strain>
    </source>
</reference>
<keyword evidence="1 3" id="KW-0456">Lyase</keyword>
<protein>
    <recommendedName>
        <fullName evidence="3">Endolytic peptidoglycan transglycosylase RlpA</fullName>
        <ecNumber evidence="3">4.2.2.-</ecNumber>
    </recommendedName>
</protein>
<comment type="similarity">
    <text evidence="3 4">Belongs to the RlpA family.</text>
</comment>
<dbReference type="EMBL" id="CBTJ020000049">
    <property type="protein sequence ID" value="CDI03161.1"/>
    <property type="molecule type" value="Genomic_DNA"/>
</dbReference>
<dbReference type="InterPro" id="IPR034718">
    <property type="entry name" value="RlpA"/>
</dbReference>
<keyword evidence="6" id="KW-0449">Lipoprotein</keyword>
<dbReference type="Pfam" id="PF03330">
    <property type="entry name" value="DPBB_1"/>
    <property type="match status" value="1"/>
</dbReference>
<dbReference type="CDD" id="cd22268">
    <property type="entry name" value="DPBB_RlpA-like"/>
    <property type="match status" value="1"/>
</dbReference>
<dbReference type="GO" id="GO:0000270">
    <property type="term" value="P:peptidoglycan metabolic process"/>
    <property type="evidence" value="ECO:0007669"/>
    <property type="project" value="UniProtKB-UniRule"/>
</dbReference>
<name>W6M5L1_9GAMM</name>
<dbReference type="Gene3D" id="2.40.40.10">
    <property type="entry name" value="RlpA-like domain"/>
    <property type="match status" value="1"/>
</dbReference>
<dbReference type="AlphaFoldDB" id="W6M5L1"/>
<evidence type="ECO:0000313" key="7">
    <source>
        <dbReference type="Proteomes" id="UP000035760"/>
    </source>
</evidence>
<evidence type="ECO:0000313" key="6">
    <source>
        <dbReference type="EMBL" id="CDI03161.1"/>
    </source>
</evidence>
<accession>W6M5L1</accession>
<dbReference type="RefSeq" id="WP_171820456.1">
    <property type="nucleotide sequence ID" value="NZ_CBTJ020000049.1"/>
</dbReference>
<evidence type="ECO:0000259" key="5">
    <source>
        <dbReference type="Pfam" id="PF03330"/>
    </source>
</evidence>
<evidence type="ECO:0000256" key="1">
    <source>
        <dbReference type="ARBA" id="ARBA00023239"/>
    </source>
</evidence>
<dbReference type="HAMAP" id="MF_02071">
    <property type="entry name" value="RlpA"/>
    <property type="match status" value="1"/>
</dbReference>
<dbReference type="InterPro" id="IPR012997">
    <property type="entry name" value="RplA"/>
</dbReference>
<dbReference type="STRING" id="1400863.BN873_410008"/>
<evidence type="ECO:0000256" key="3">
    <source>
        <dbReference type="HAMAP-Rule" id="MF_02071"/>
    </source>
</evidence>
<feature type="domain" description="RlpA-like protein double-psi beta-barrel" evidence="5">
    <location>
        <begin position="43"/>
        <end position="130"/>
    </location>
</feature>
<comment type="caution">
    <text evidence="6">The sequence shown here is derived from an EMBL/GenBank/DDBJ whole genome shotgun (WGS) entry which is preliminary data.</text>
</comment>